<keyword evidence="11" id="KW-0472">Membrane</keyword>
<proteinExistence type="inferred from homology"/>
<dbReference type="GO" id="GO:0020037">
    <property type="term" value="F:heme binding"/>
    <property type="evidence" value="ECO:0007669"/>
    <property type="project" value="InterPro"/>
</dbReference>
<evidence type="ECO:0000256" key="8">
    <source>
        <dbReference type="ARBA" id="ARBA00023033"/>
    </source>
</evidence>
<evidence type="ECO:0000256" key="9">
    <source>
        <dbReference type="PIRSR" id="PIRSR602401-1"/>
    </source>
</evidence>
<evidence type="ECO:0000256" key="11">
    <source>
        <dbReference type="SAM" id="Phobius"/>
    </source>
</evidence>
<evidence type="ECO:0000256" key="1">
    <source>
        <dbReference type="ARBA" id="ARBA00001971"/>
    </source>
</evidence>
<dbReference type="EMBL" id="KI925459">
    <property type="protein sequence ID" value="ETW80276.1"/>
    <property type="molecule type" value="Genomic_DNA"/>
</dbReference>
<keyword evidence="11" id="KW-1133">Transmembrane helix</keyword>
<accession>W4K5I2</accession>
<dbReference type="SUPFAM" id="SSF48264">
    <property type="entry name" value="Cytochrome P450"/>
    <property type="match status" value="1"/>
</dbReference>
<dbReference type="Pfam" id="PF00067">
    <property type="entry name" value="p450"/>
    <property type="match status" value="1"/>
</dbReference>
<evidence type="ECO:0000256" key="6">
    <source>
        <dbReference type="ARBA" id="ARBA00023002"/>
    </source>
</evidence>
<dbReference type="GO" id="GO:0004497">
    <property type="term" value="F:monooxygenase activity"/>
    <property type="evidence" value="ECO:0007669"/>
    <property type="project" value="UniProtKB-KW"/>
</dbReference>
<protein>
    <submittedName>
        <fullName evidence="12">Cytochrome P450 monooxygenase 99</fullName>
    </submittedName>
</protein>
<sequence>MVLAAFQQPGLLTIVAAAVLAIVTVGVLARRARRPSTPPGPKSSWLGFGQPTVPATYPWYTYEEWQRLYGDIVYYRAFGNSVVIVNSAKVADDLLEKRGAIYSSRPARTMLRELMGWNWSFAGMLYSSSWRKYRSTFQRHFNSRATARYEPLQLKEVQTFLHNLYRAPENLYYHTRRNAAALVMKISYDHDIAEEGDHFVNLADRAMSRTIQAAIHGAYVVDYLPILRYIPSWFPGATFKRDAIEWRQDSMAMLQEPFNMVKRRMASGSAGPCVTTLELESTNREQEIDVPMIQGSSLTHDFKTVSAIMSFFVAMMNNPEIQRKAQAEIDRVVRGDRLPTFEDRSHLPFITCIVWECLRWNPVAPLGVPHASVQDDVYEGYWFPKGTTIVPNIWRYPDSFTFNPERFADEKKNAELEINELPKIAFGFGRRVCPGRWLALDTIWITIASVLAVYNVSKPKDTNGVVIEQPVEFTGVSISRPKPFKCAITPRSGEALALIRKV</sequence>
<feature type="transmembrane region" description="Helical" evidence="11">
    <location>
        <begin position="6"/>
        <end position="29"/>
    </location>
</feature>
<evidence type="ECO:0000256" key="3">
    <source>
        <dbReference type="ARBA" id="ARBA00010617"/>
    </source>
</evidence>
<keyword evidence="11" id="KW-0812">Transmembrane</keyword>
<dbReference type="PROSITE" id="PS00086">
    <property type="entry name" value="CYTOCHROME_P450"/>
    <property type="match status" value="1"/>
</dbReference>
<evidence type="ECO:0000256" key="10">
    <source>
        <dbReference type="RuleBase" id="RU000461"/>
    </source>
</evidence>
<reference evidence="12 13" key="1">
    <citation type="journal article" date="2012" name="New Phytol.">
        <title>Insight into trade-off between wood decay and parasitism from the genome of a fungal forest pathogen.</title>
        <authorList>
            <person name="Olson A."/>
            <person name="Aerts A."/>
            <person name="Asiegbu F."/>
            <person name="Belbahri L."/>
            <person name="Bouzid O."/>
            <person name="Broberg A."/>
            <person name="Canback B."/>
            <person name="Coutinho P.M."/>
            <person name="Cullen D."/>
            <person name="Dalman K."/>
            <person name="Deflorio G."/>
            <person name="van Diepen L.T."/>
            <person name="Dunand C."/>
            <person name="Duplessis S."/>
            <person name="Durling M."/>
            <person name="Gonthier P."/>
            <person name="Grimwood J."/>
            <person name="Fossdal C.G."/>
            <person name="Hansson D."/>
            <person name="Henrissat B."/>
            <person name="Hietala A."/>
            <person name="Himmelstrand K."/>
            <person name="Hoffmeister D."/>
            <person name="Hogberg N."/>
            <person name="James T.Y."/>
            <person name="Karlsson M."/>
            <person name="Kohler A."/>
            <person name="Kues U."/>
            <person name="Lee Y.H."/>
            <person name="Lin Y.C."/>
            <person name="Lind M."/>
            <person name="Lindquist E."/>
            <person name="Lombard V."/>
            <person name="Lucas S."/>
            <person name="Lunden K."/>
            <person name="Morin E."/>
            <person name="Murat C."/>
            <person name="Park J."/>
            <person name="Raffaello T."/>
            <person name="Rouze P."/>
            <person name="Salamov A."/>
            <person name="Schmutz J."/>
            <person name="Solheim H."/>
            <person name="Stahlberg J."/>
            <person name="Velez H."/>
            <person name="de Vries R.P."/>
            <person name="Wiebenga A."/>
            <person name="Woodward S."/>
            <person name="Yakovlev I."/>
            <person name="Garbelotto M."/>
            <person name="Martin F."/>
            <person name="Grigoriev I.V."/>
            <person name="Stenlid J."/>
        </authorList>
    </citation>
    <scope>NUCLEOTIDE SEQUENCE [LARGE SCALE GENOMIC DNA]</scope>
    <source>
        <strain evidence="12 13">TC 32-1</strain>
    </source>
</reference>
<dbReference type="OrthoDB" id="2789670at2759"/>
<gene>
    <name evidence="12" type="primary">cpm99</name>
    <name evidence="12" type="ORF">HETIRDRAFT_51197</name>
</gene>
<keyword evidence="5 9" id="KW-0479">Metal-binding</keyword>
<name>W4K5I2_HETIT</name>
<dbReference type="eggNOG" id="KOG0156">
    <property type="taxonomic scope" value="Eukaryota"/>
</dbReference>
<evidence type="ECO:0000256" key="5">
    <source>
        <dbReference type="ARBA" id="ARBA00022723"/>
    </source>
</evidence>
<dbReference type="RefSeq" id="XP_009546954.1">
    <property type="nucleotide sequence ID" value="XM_009548659.1"/>
</dbReference>
<dbReference type="InterPro" id="IPR001128">
    <property type="entry name" value="Cyt_P450"/>
</dbReference>
<feature type="binding site" description="axial binding residue" evidence="9">
    <location>
        <position position="433"/>
    </location>
    <ligand>
        <name>heme</name>
        <dbReference type="ChEBI" id="CHEBI:30413"/>
    </ligand>
    <ligandPart>
        <name>Fe</name>
        <dbReference type="ChEBI" id="CHEBI:18248"/>
    </ligandPart>
</feature>
<dbReference type="PANTHER" id="PTHR46300:SF7">
    <property type="entry name" value="P450, PUTATIVE (EUROFUNG)-RELATED"/>
    <property type="match status" value="1"/>
</dbReference>
<dbReference type="AlphaFoldDB" id="W4K5I2"/>
<evidence type="ECO:0000256" key="4">
    <source>
        <dbReference type="ARBA" id="ARBA00022617"/>
    </source>
</evidence>
<dbReference type="Gene3D" id="1.10.630.10">
    <property type="entry name" value="Cytochrome P450"/>
    <property type="match status" value="1"/>
</dbReference>
<dbReference type="InParanoid" id="W4K5I2"/>
<dbReference type="InterPro" id="IPR017972">
    <property type="entry name" value="Cyt_P450_CS"/>
</dbReference>
<dbReference type="PANTHER" id="PTHR46300">
    <property type="entry name" value="P450, PUTATIVE (EUROFUNG)-RELATED-RELATED"/>
    <property type="match status" value="1"/>
</dbReference>
<dbReference type="InterPro" id="IPR050364">
    <property type="entry name" value="Cytochrome_P450_fung"/>
</dbReference>
<comment type="pathway">
    <text evidence="2">Secondary metabolite biosynthesis.</text>
</comment>
<keyword evidence="4 9" id="KW-0349">Heme</keyword>
<keyword evidence="8 10" id="KW-0503">Monooxygenase</keyword>
<dbReference type="HOGENOM" id="CLU_001570_2_3_1"/>
<dbReference type="GeneID" id="20678171"/>
<dbReference type="InterPro" id="IPR002401">
    <property type="entry name" value="Cyt_P450_E_grp-I"/>
</dbReference>
<keyword evidence="6 10" id="KW-0560">Oxidoreductase</keyword>
<organism evidence="12 13">
    <name type="scientific">Heterobasidion irregulare (strain TC 32-1)</name>
    <dbReference type="NCBI Taxonomy" id="747525"/>
    <lineage>
        <taxon>Eukaryota</taxon>
        <taxon>Fungi</taxon>
        <taxon>Dikarya</taxon>
        <taxon>Basidiomycota</taxon>
        <taxon>Agaricomycotina</taxon>
        <taxon>Agaricomycetes</taxon>
        <taxon>Russulales</taxon>
        <taxon>Bondarzewiaceae</taxon>
        <taxon>Heterobasidion</taxon>
        <taxon>Heterobasidion annosum species complex</taxon>
    </lineage>
</organism>
<dbReference type="PRINTS" id="PR00463">
    <property type="entry name" value="EP450I"/>
</dbReference>
<evidence type="ECO:0000313" key="12">
    <source>
        <dbReference type="EMBL" id="ETW80276.1"/>
    </source>
</evidence>
<dbReference type="GO" id="GO:0016705">
    <property type="term" value="F:oxidoreductase activity, acting on paired donors, with incorporation or reduction of molecular oxygen"/>
    <property type="evidence" value="ECO:0007669"/>
    <property type="project" value="InterPro"/>
</dbReference>
<dbReference type="GO" id="GO:0005506">
    <property type="term" value="F:iron ion binding"/>
    <property type="evidence" value="ECO:0007669"/>
    <property type="project" value="InterPro"/>
</dbReference>
<dbReference type="CDD" id="cd11065">
    <property type="entry name" value="CYP64-like"/>
    <property type="match status" value="1"/>
</dbReference>
<dbReference type="Proteomes" id="UP000030671">
    <property type="component" value="Unassembled WGS sequence"/>
</dbReference>
<evidence type="ECO:0000256" key="7">
    <source>
        <dbReference type="ARBA" id="ARBA00023004"/>
    </source>
</evidence>
<dbReference type="KEGG" id="hir:HETIRDRAFT_51197"/>
<keyword evidence="7 9" id="KW-0408">Iron</keyword>
<evidence type="ECO:0000256" key="2">
    <source>
        <dbReference type="ARBA" id="ARBA00005179"/>
    </source>
</evidence>
<comment type="similarity">
    <text evidence="3 10">Belongs to the cytochrome P450 family.</text>
</comment>
<comment type="cofactor">
    <cofactor evidence="1 9">
        <name>heme</name>
        <dbReference type="ChEBI" id="CHEBI:30413"/>
    </cofactor>
</comment>
<dbReference type="PRINTS" id="PR00385">
    <property type="entry name" value="P450"/>
</dbReference>
<dbReference type="InterPro" id="IPR036396">
    <property type="entry name" value="Cyt_P450_sf"/>
</dbReference>
<keyword evidence="13" id="KW-1185">Reference proteome</keyword>
<evidence type="ECO:0000313" key="13">
    <source>
        <dbReference type="Proteomes" id="UP000030671"/>
    </source>
</evidence>